<proteinExistence type="predicted"/>
<dbReference type="Proteomes" id="UP000319619">
    <property type="component" value="Unassembled WGS sequence"/>
</dbReference>
<dbReference type="AlphaFoldDB" id="A0A532UNS3"/>
<feature type="domain" description="Secretion system C-terminal sorting" evidence="3">
    <location>
        <begin position="651"/>
        <end position="720"/>
    </location>
</feature>
<evidence type="ECO:0008006" key="6">
    <source>
        <dbReference type="Google" id="ProtNLM"/>
    </source>
</evidence>
<organism evidence="4 5">
    <name type="scientific">candidate division LCP-89 bacterium B3_LCP</name>
    <dbReference type="NCBI Taxonomy" id="2012998"/>
    <lineage>
        <taxon>Bacteria</taxon>
        <taxon>Pseudomonadati</taxon>
        <taxon>Bacteria division LCP-89</taxon>
    </lineage>
</organism>
<evidence type="ECO:0000256" key="1">
    <source>
        <dbReference type="SAM" id="SignalP"/>
    </source>
</evidence>
<evidence type="ECO:0000313" key="4">
    <source>
        <dbReference type="EMBL" id="TKJ36542.1"/>
    </source>
</evidence>
<keyword evidence="1" id="KW-0732">Signal</keyword>
<dbReference type="InterPro" id="IPR039448">
    <property type="entry name" value="Beta_helix"/>
</dbReference>
<dbReference type="Gene3D" id="2.160.20.10">
    <property type="entry name" value="Single-stranded right-handed beta-helix, Pectin lyase-like"/>
    <property type="match status" value="1"/>
</dbReference>
<evidence type="ECO:0000259" key="3">
    <source>
        <dbReference type="Pfam" id="PF18962"/>
    </source>
</evidence>
<feature type="signal peptide" evidence="1">
    <location>
        <begin position="1"/>
        <end position="21"/>
    </location>
</feature>
<dbReference type="SMART" id="SM00710">
    <property type="entry name" value="PbH1"/>
    <property type="match status" value="4"/>
</dbReference>
<accession>A0A532UNS3</accession>
<dbReference type="Gene3D" id="2.60.40.4070">
    <property type="match status" value="1"/>
</dbReference>
<dbReference type="Pfam" id="PF18962">
    <property type="entry name" value="Por_Secre_tail"/>
    <property type="match status" value="1"/>
</dbReference>
<dbReference type="SUPFAM" id="SSF51126">
    <property type="entry name" value="Pectin lyase-like"/>
    <property type="match status" value="1"/>
</dbReference>
<dbReference type="InterPro" id="IPR026444">
    <property type="entry name" value="Secre_tail"/>
</dbReference>
<dbReference type="Gene3D" id="2.60.40.3880">
    <property type="match status" value="1"/>
</dbReference>
<comment type="caution">
    <text evidence="4">The sequence shown here is derived from an EMBL/GenBank/DDBJ whole genome shotgun (WGS) entry which is preliminary data.</text>
</comment>
<evidence type="ECO:0000313" key="5">
    <source>
        <dbReference type="Proteomes" id="UP000319619"/>
    </source>
</evidence>
<dbReference type="NCBIfam" id="TIGR04183">
    <property type="entry name" value="Por_Secre_tail"/>
    <property type="match status" value="1"/>
</dbReference>
<dbReference type="InterPro" id="IPR011050">
    <property type="entry name" value="Pectin_lyase_fold/virulence"/>
</dbReference>
<dbReference type="InterPro" id="IPR006626">
    <property type="entry name" value="PbH1"/>
</dbReference>
<feature type="domain" description="Right handed beta helix" evidence="2">
    <location>
        <begin position="277"/>
        <end position="424"/>
    </location>
</feature>
<dbReference type="Pfam" id="PF13229">
    <property type="entry name" value="Beta_helix"/>
    <property type="match status" value="1"/>
</dbReference>
<evidence type="ECO:0000259" key="2">
    <source>
        <dbReference type="Pfam" id="PF13229"/>
    </source>
</evidence>
<dbReference type="InterPro" id="IPR012334">
    <property type="entry name" value="Pectin_lyas_fold"/>
</dbReference>
<dbReference type="EMBL" id="NJBN01000017">
    <property type="protein sequence ID" value="TKJ36542.1"/>
    <property type="molecule type" value="Genomic_DNA"/>
</dbReference>
<gene>
    <name evidence="4" type="ORF">CEE37_15070</name>
</gene>
<feature type="chain" id="PRO_5021843018" description="Secretion system C-terminal sorting domain-containing protein" evidence="1">
    <location>
        <begin position="22"/>
        <end position="734"/>
    </location>
</feature>
<protein>
    <recommendedName>
        <fullName evidence="6">Secretion system C-terminal sorting domain-containing protein</fullName>
    </recommendedName>
</protein>
<sequence length="734" mass="79414">MFRNIQVVLTQGLLIASIASAQTVIPGGSVSGTWEISGSPYIVEGNITIQDGDTLAIEPGVEVRFEADVLLQVIGYLQADGMGDTIRFTSNLPNPQPGDWDGFIVNNYGSVDMRFCLFEYGDHFHVYYNEPFQLTDCTFLFPVSGQPDYMTMLRCNVNTDLTFNGGQCMVLDQCTFSGYLEFLDGPGADYTIHTCSINGTMYLSDYAATYTVTNTFVGGDVPITIEGTSYFTGCDITGTITGGDVIYIDSCYVGGGIEWQQYFESGSIDLTNSTVNGNILIGDWIYCDMIDNLIQGDIQMQDCWSMLFHDNEIQGSLYGSISCMGPDIEIVDNTFTDGGIDVYFQVDGAIRGNTIYNSPAAGIAVTFTNPSLVSPIIENNTVHASATNGIDVTGPGFGSPSCIIQNNIISSSGGYGIAMTGNFSDPMPPFNDTWNNASGNYSGCSPGSGNLSLDPQFVDGANGDLNLQRISPCIDMGDPNSPLDPDSTRVDMGARYFHQDMPVKLTLTPENPPIVIPATGGSFTFNVAAENRTDEVQTFDLWTEIVLPEWGSVPIMNVSDISIAVGTTIDRDRSQQVPDFAPAGTYTYFAYAGTYPWVVDDYYYFYFEKEGSSEGKLGDADDWLCTGEPFDEISGGSTPALQDEYALMSTYPNPFNPNTVISYKLPDASKVNLTVYDISGRLLTDLVNGWQDAGVHEVVFNGSGLASGIYLYQLEASGSEATPTTATGKMVLMK</sequence>
<reference evidence="4 5" key="1">
    <citation type="submission" date="2017-06" db="EMBL/GenBank/DDBJ databases">
        <title>Novel microbial phyla capable of carbon fixation and sulfur reduction in deep-sea sediments.</title>
        <authorList>
            <person name="Huang J."/>
            <person name="Baker B."/>
            <person name="Wang Y."/>
        </authorList>
    </citation>
    <scope>NUCLEOTIDE SEQUENCE [LARGE SCALE GENOMIC DNA]</scope>
    <source>
        <strain evidence="4">B3_LCP</strain>
    </source>
</reference>
<name>A0A532UNS3_UNCL8</name>